<comment type="caution">
    <text evidence="1">The sequence shown here is derived from an EMBL/GenBank/DDBJ whole genome shotgun (WGS) entry which is preliminary data.</text>
</comment>
<gene>
    <name evidence="1" type="ORF">BUFA31_12880</name>
</gene>
<reference evidence="1 2" key="1">
    <citation type="submission" date="2020-06" db="EMBL/GenBank/DDBJ databases">
        <title>Characterization of fructooligosaccharide metabolism and fructooligosaccharide-degrading enzymes in human commensal butyrate producers.</title>
        <authorList>
            <person name="Tanno H."/>
            <person name="Fujii T."/>
            <person name="Hirano K."/>
            <person name="Maeno S."/>
            <person name="Tonozuka T."/>
            <person name="Sakamoto M."/>
            <person name="Ohkuma M."/>
            <person name="Tochio T."/>
            <person name="Endo A."/>
        </authorList>
    </citation>
    <scope>NUCLEOTIDE SEQUENCE [LARGE SCALE GENOMIC DNA]</scope>
    <source>
        <strain evidence="1 2">JCM 31056</strain>
    </source>
</reference>
<dbReference type="RefSeq" id="WP_188885997.1">
    <property type="nucleotide sequence ID" value="NZ_BLYJ01000013.1"/>
</dbReference>
<keyword evidence="2" id="KW-1185">Reference proteome</keyword>
<accession>A0ABQ1DZI0</accession>
<evidence type="ECO:0000313" key="2">
    <source>
        <dbReference type="Proteomes" id="UP000620147"/>
    </source>
</evidence>
<dbReference type="EMBL" id="BLYJ01000013">
    <property type="protein sequence ID" value="GFO88124.1"/>
    <property type="molecule type" value="Genomic_DNA"/>
</dbReference>
<organism evidence="1 2">
    <name type="scientific">Butyricicoccus faecihominis</name>
    <dbReference type="NCBI Taxonomy" id="1712515"/>
    <lineage>
        <taxon>Bacteria</taxon>
        <taxon>Bacillati</taxon>
        <taxon>Bacillota</taxon>
        <taxon>Clostridia</taxon>
        <taxon>Eubacteriales</taxon>
        <taxon>Butyricicoccaceae</taxon>
        <taxon>Butyricicoccus</taxon>
    </lineage>
</organism>
<name>A0ABQ1DZI0_9FIRM</name>
<proteinExistence type="predicted"/>
<protein>
    <submittedName>
        <fullName evidence="1">Uncharacterized protein</fullName>
    </submittedName>
</protein>
<sequence>MNKKQIIRTLAAHAADAVVLLEKIWPDDDAFPAKLCDRVDASDYFITNRGAVIASDLRVPFLAEQVGAVGISSADVHTRWKIVVIYQTDFRLTYAVRTTAWDKHPRFPGLDLSDREVDLVYEMCDTLSRNRAYIEKDFSTEKTLFADILSNTHAAKSLGTFDESRFIELLQNDPLALPVLEAVLLAGVWSESTLESVPNFLMVFTLPNAQALSVRENLEEHFHTVDLLRSPSAPFERPLTLRLENSQPPVYSPAASGRLVLLEPIGDAPRKLLIDTIEQHSRIQLLTSNAEARPFAAFPIVISTRTFPAAYAYTVTVPKQVHALRESDADCLRLAAAKLLCCISGAAGTLTEAIDDLAGNPHAYRLNLPERWITIARQFIRHALLTNENSRAAFDRISGEAERVAKEAQLSRAETIDKGVTFLLEPECYKDAIHPRPQSLEELAETTAFEYTYQNEPLLVYHPDRFAGLLQRAGVGPELVEDVVQALKDRSLCTSEKVKINTEGAGRRYLAIPTKKFTNSRIPAVPAGN</sequence>
<dbReference type="Proteomes" id="UP000620147">
    <property type="component" value="Unassembled WGS sequence"/>
</dbReference>
<evidence type="ECO:0000313" key="1">
    <source>
        <dbReference type="EMBL" id="GFO88124.1"/>
    </source>
</evidence>